<accession>A0A1B6JAM2</accession>
<sequence length="116" mass="13200">RSHPSIVVQFARRTTRADWLASAKKKRIQTTDLYTSFTPGPVFINEHLTQHNKALLQHCKAGVRAKSLAYAWSKDGKVFVRVTQDSRAIRIYRSIQELDGLDHHPQAQPAPHSDTK</sequence>
<evidence type="ECO:0000259" key="1">
    <source>
        <dbReference type="Pfam" id="PF25298"/>
    </source>
</evidence>
<gene>
    <name evidence="2" type="ORF">g.58676</name>
</gene>
<evidence type="ECO:0000313" key="2">
    <source>
        <dbReference type="EMBL" id="JAS96217.1"/>
    </source>
</evidence>
<organism evidence="2">
    <name type="scientific">Homalodisca liturata</name>
    <dbReference type="NCBI Taxonomy" id="320908"/>
    <lineage>
        <taxon>Eukaryota</taxon>
        <taxon>Metazoa</taxon>
        <taxon>Ecdysozoa</taxon>
        <taxon>Arthropoda</taxon>
        <taxon>Hexapoda</taxon>
        <taxon>Insecta</taxon>
        <taxon>Pterygota</taxon>
        <taxon>Neoptera</taxon>
        <taxon>Paraneoptera</taxon>
        <taxon>Hemiptera</taxon>
        <taxon>Auchenorrhyncha</taxon>
        <taxon>Membracoidea</taxon>
        <taxon>Cicadellidae</taxon>
        <taxon>Cicadellinae</taxon>
        <taxon>Proconiini</taxon>
        <taxon>Homalodisca</taxon>
    </lineage>
</organism>
<dbReference type="EMBL" id="GECU01011489">
    <property type="protein sequence ID" value="JAS96217.1"/>
    <property type="molecule type" value="Transcribed_RNA"/>
</dbReference>
<reference evidence="2" key="1">
    <citation type="submission" date="2015-11" db="EMBL/GenBank/DDBJ databases">
        <title>De novo transcriptome assembly of four potential Pierce s Disease insect vectors from Arizona vineyards.</title>
        <authorList>
            <person name="Tassone E.E."/>
        </authorList>
    </citation>
    <scope>NUCLEOTIDE SEQUENCE</scope>
</reference>
<dbReference type="InterPro" id="IPR057251">
    <property type="entry name" value="FP_C"/>
</dbReference>
<feature type="domain" description="FP protein C-terminal" evidence="1">
    <location>
        <begin position="49"/>
        <end position="92"/>
    </location>
</feature>
<dbReference type="Pfam" id="PF25298">
    <property type="entry name" value="Baculo_FP_2nd"/>
    <property type="match status" value="1"/>
</dbReference>
<dbReference type="AlphaFoldDB" id="A0A1B6JAM2"/>
<name>A0A1B6JAM2_9HEMI</name>
<feature type="non-terminal residue" evidence="2">
    <location>
        <position position="1"/>
    </location>
</feature>
<protein>
    <recommendedName>
        <fullName evidence="1">FP protein C-terminal domain-containing protein</fullName>
    </recommendedName>
</protein>
<proteinExistence type="predicted"/>